<dbReference type="RefSeq" id="WP_202879867.1">
    <property type="nucleotide sequence ID" value="NZ_BAABZF010000001.1"/>
</dbReference>
<dbReference type="EMBL" id="JAWDEV010000012">
    <property type="protein sequence ID" value="MDU0272147.1"/>
    <property type="molecule type" value="Genomic_DNA"/>
</dbReference>
<reference evidence="1" key="1">
    <citation type="submission" date="2023-10" db="EMBL/GenBank/DDBJ databases">
        <title>Genome of Potential pathogenic bacteria in Crohn's disease.</title>
        <authorList>
            <person name="Rodriguez-Palacios A."/>
        </authorList>
    </citation>
    <scope>NUCLEOTIDE SEQUENCE</scope>
    <source>
        <strain evidence="1">CavFT-hAR62</strain>
    </source>
</reference>
<proteinExistence type="predicted"/>
<evidence type="ECO:0000313" key="1">
    <source>
        <dbReference type="EMBL" id="MDU0272147.1"/>
    </source>
</evidence>
<dbReference type="Proteomes" id="UP001181086">
    <property type="component" value="Unassembled WGS sequence"/>
</dbReference>
<protein>
    <submittedName>
        <fullName evidence="1">Uncharacterized protein</fullName>
    </submittedName>
</protein>
<gene>
    <name evidence="1" type="ORF">RVH45_20130</name>
</gene>
<evidence type="ECO:0000313" key="2">
    <source>
        <dbReference type="Proteomes" id="UP001181086"/>
    </source>
</evidence>
<organism evidence="1 2">
    <name type="scientific">Phocaeicola dorei</name>
    <dbReference type="NCBI Taxonomy" id="357276"/>
    <lineage>
        <taxon>Bacteria</taxon>
        <taxon>Pseudomonadati</taxon>
        <taxon>Bacteroidota</taxon>
        <taxon>Bacteroidia</taxon>
        <taxon>Bacteroidales</taxon>
        <taxon>Bacteroidaceae</taxon>
        <taxon>Phocaeicola</taxon>
    </lineage>
</organism>
<name>A0AAE4LXP1_9BACT</name>
<comment type="caution">
    <text evidence="1">The sequence shown here is derived from an EMBL/GenBank/DDBJ whole genome shotgun (WGS) entry which is preliminary data.</text>
</comment>
<dbReference type="AlphaFoldDB" id="A0AAE4LXP1"/>
<accession>A0AAE4LXP1</accession>
<sequence>MSDIIIRTAGGGTVKDANNIFGEFSKEWFELQDKRRWPEYGYLGGTVPAYGIYLRHLENVIINNVNITTINKDVRPVIMAIDVKNLTINGRKIMKERIENINN</sequence>